<gene>
    <name evidence="2" type="ORF">NTE_02171</name>
</gene>
<dbReference type="PANTHER" id="PTHR39323:SF1">
    <property type="entry name" value="BLR1149 PROTEIN"/>
    <property type="match status" value="1"/>
</dbReference>
<dbReference type="SUPFAM" id="SSF56300">
    <property type="entry name" value="Metallo-dependent phosphatases"/>
    <property type="match status" value="1"/>
</dbReference>
<dbReference type="eggNOG" id="arCOG01150">
    <property type="taxonomic scope" value="Archaea"/>
</dbReference>
<dbReference type="RefSeq" id="WP_158385390.1">
    <property type="nucleotide sequence ID" value="NZ_CP007174.1"/>
</dbReference>
<reference evidence="2 3" key="1">
    <citation type="journal article" date="2014" name="PLoS ONE">
        <title>Genome Sequence of Candidatus Nitrososphaera evergladensis from Group I.1b Enriched from Everglades Soil Reveals Novel Genomic Features of the Ammonia-Oxidizing Archaea.</title>
        <authorList>
            <person name="Zhalnina K.V."/>
            <person name="Dias R."/>
            <person name="Leonard M.T."/>
            <person name="Dorr de Quadros P."/>
            <person name="Camargo F.A."/>
            <person name="Drew J.C."/>
            <person name="Farmerie W.G."/>
            <person name="Daroub S.H."/>
            <person name="Triplett E.W."/>
        </authorList>
    </citation>
    <scope>NUCLEOTIDE SEQUENCE [LARGE SCALE GENOMIC DNA]</scope>
    <source>
        <strain evidence="2 3">SR1</strain>
    </source>
</reference>
<sequence>MKVRPLHPHAALLAEDEARRYVVVSDLHIGLEAELGARGITVQSSLMREMQEELLSILSKEKADGLILLGDIKNTVGAISKQEWDDIPAFFKSLSSAADVYLVPGNHDSNIRHLVPDSVNVAASKGMAIGDTLFVHGHSMPSETRSHVRRIVMGHVHPVFLKKGSVVSGERVWISIQAKKEALFPSEQGAIDIVVVPSFNKYLYSSGERGYHHRKSVSPITSRIMDANAVERCMVITLDGSIVGDDESMLASVL</sequence>
<dbReference type="GeneID" id="41597895"/>
<dbReference type="HOGENOM" id="CLU_075478_0_0_2"/>
<evidence type="ECO:0000259" key="1">
    <source>
        <dbReference type="Pfam" id="PF00149"/>
    </source>
</evidence>
<keyword evidence="3" id="KW-1185">Reference proteome</keyword>
<dbReference type="InterPro" id="IPR004843">
    <property type="entry name" value="Calcineurin-like_PHP"/>
</dbReference>
<dbReference type="GO" id="GO:0016787">
    <property type="term" value="F:hydrolase activity"/>
    <property type="evidence" value="ECO:0007669"/>
    <property type="project" value="InterPro"/>
</dbReference>
<accession>A0A075MSV0</accession>
<name>A0A075MSV0_9ARCH</name>
<dbReference type="Proteomes" id="UP000028194">
    <property type="component" value="Chromosome"/>
</dbReference>
<evidence type="ECO:0000313" key="2">
    <source>
        <dbReference type="EMBL" id="AIF84225.1"/>
    </source>
</evidence>
<dbReference type="Pfam" id="PF00149">
    <property type="entry name" value="Metallophos"/>
    <property type="match status" value="1"/>
</dbReference>
<dbReference type="STRING" id="1459636.NTE_02171"/>
<dbReference type="KEGG" id="nev:NTE_02171"/>
<dbReference type="InterPro" id="IPR029052">
    <property type="entry name" value="Metallo-depent_PP-like"/>
</dbReference>
<evidence type="ECO:0000313" key="3">
    <source>
        <dbReference type="Proteomes" id="UP000028194"/>
    </source>
</evidence>
<dbReference type="PANTHER" id="PTHR39323">
    <property type="entry name" value="BLR1149 PROTEIN"/>
    <property type="match status" value="1"/>
</dbReference>
<protein>
    <submittedName>
        <fullName evidence="2">Putative phosphoesterase, ICC</fullName>
    </submittedName>
</protein>
<dbReference type="Gene3D" id="3.60.21.10">
    <property type="match status" value="1"/>
</dbReference>
<feature type="domain" description="Calcineurin-like phosphoesterase" evidence="1">
    <location>
        <begin position="20"/>
        <end position="156"/>
    </location>
</feature>
<dbReference type="OrthoDB" id="10013at2157"/>
<proteinExistence type="predicted"/>
<dbReference type="AlphaFoldDB" id="A0A075MSV0"/>
<organism evidence="2 3">
    <name type="scientific">Candidatus Nitrososphaera evergladensis SR1</name>
    <dbReference type="NCBI Taxonomy" id="1459636"/>
    <lineage>
        <taxon>Archaea</taxon>
        <taxon>Nitrososphaerota</taxon>
        <taxon>Nitrososphaeria</taxon>
        <taxon>Nitrososphaerales</taxon>
        <taxon>Nitrososphaeraceae</taxon>
        <taxon>Nitrososphaera</taxon>
    </lineage>
</organism>
<dbReference type="CDD" id="cd07391">
    <property type="entry name" value="MPP_PF1019"/>
    <property type="match status" value="1"/>
</dbReference>
<dbReference type="EMBL" id="CP007174">
    <property type="protein sequence ID" value="AIF84225.1"/>
    <property type="molecule type" value="Genomic_DNA"/>
</dbReference>